<dbReference type="SUPFAM" id="SSF51905">
    <property type="entry name" value="FAD/NAD(P)-binding domain"/>
    <property type="match status" value="1"/>
</dbReference>
<comment type="similarity">
    <text evidence="5">Belongs to the ETF-QO/FixC family.</text>
</comment>
<dbReference type="GO" id="GO:0051536">
    <property type="term" value="F:iron-sulfur cluster binding"/>
    <property type="evidence" value="ECO:0007669"/>
    <property type="project" value="UniProtKB-KW"/>
</dbReference>
<evidence type="ECO:0000256" key="8">
    <source>
        <dbReference type="ARBA" id="ARBA00022630"/>
    </source>
</evidence>
<dbReference type="Pfam" id="PF21162">
    <property type="entry name" value="ETFQO_UQ-bd"/>
    <property type="match status" value="1"/>
</dbReference>
<comment type="cofactor">
    <cofactor evidence="1">
        <name>[4Fe-4S] cluster</name>
        <dbReference type="ChEBI" id="CHEBI:49883"/>
    </cofactor>
</comment>
<evidence type="ECO:0000256" key="2">
    <source>
        <dbReference type="ARBA" id="ARBA00001974"/>
    </source>
</evidence>
<dbReference type="PANTHER" id="PTHR10617">
    <property type="entry name" value="ELECTRON TRANSFER FLAVOPROTEIN-UBIQUINONE OXIDOREDUCTASE"/>
    <property type="match status" value="1"/>
</dbReference>
<dbReference type="Gene3D" id="2.70.98.10">
    <property type="match status" value="1"/>
</dbReference>
<evidence type="ECO:0000256" key="21">
    <source>
        <dbReference type="ARBA" id="ARBA00052682"/>
    </source>
</evidence>
<evidence type="ECO:0000259" key="23">
    <source>
        <dbReference type="PROSITE" id="PS51379"/>
    </source>
</evidence>
<evidence type="ECO:0000256" key="19">
    <source>
        <dbReference type="ARBA" id="ARBA00023136"/>
    </source>
</evidence>
<dbReference type="Pfam" id="PF05187">
    <property type="entry name" value="Fer4_ETF_QO"/>
    <property type="match status" value="1"/>
</dbReference>
<gene>
    <name evidence="24" type="ORF">VDGE_01615</name>
</gene>
<dbReference type="Proteomes" id="UP000288725">
    <property type="component" value="Unassembled WGS sequence"/>
</dbReference>
<accession>A0A444RXD9</accession>
<evidence type="ECO:0000256" key="15">
    <source>
        <dbReference type="ARBA" id="ARBA00023004"/>
    </source>
</evidence>
<evidence type="ECO:0000256" key="22">
    <source>
        <dbReference type="ARBA" id="ARBA00068100"/>
    </source>
</evidence>
<evidence type="ECO:0000256" key="18">
    <source>
        <dbReference type="ARBA" id="ARBA00023128"/>
    </source>
</evidence>
<dbReference type="InterPro" id="IPR008928">
    <property type="entry name" value="6-hairpin_glycosidase_sf"/>
</dbReference>
<evidence type="ECO:0000256" key="20">
    <source>
        <dbReference type="ARBA" id="ARBA00032754"/>
    </source>
</evidence>
<sequence length="1469" mass="160318">MALLIAPTNLGRPVRLLAFVLIVAVLGLLTWGRYDPRIGLGGFTRVRADILGFVDPLIGTLNGGHVFPGATLPYGMAKAGPDTDNRGENAAGWVSDDSPITGFSHLHDSGTGGAPSLGNFPLFAHPWCPNDDPKRCKFTTLERKTLRAPSSVEARVGFFALNLTTGVRAEMTASAHATLFRFTFPEGAKPLILLDVEDIASSRSDGGIKVDRSSGRMTGYGTFAPSFGTGTYKAFFCADFAGSHVRTAGVFAGSEATPGLHQWDALPWGSAGAWLLFDETGPDGIFARVGVSFVSSAQACHNAEEEIPEVDLDTVEAEARAAWADKLASVSVDAVGVSTELQTVFWSGLYRSMLSPQNYTGENPLWQSSEPYFDSFYCIWDSFRAQHPLLTIVDPVAQAEMVRALLDIYRHEGKLPDCRMSFCKGFTQGGSNADVVVVDALVKGITDGIDWETAYEAIVSDAEISPPSFNVEGRGNIESWQQLHYIASDHRDANSTGPHSRTVSRTVEYAFNDFCIATMARWLGHTGDFAKYAQRSTYWQNLWNPAQIDLPPAPAGDLSSGASPSQDPTAASTFVGFLQPRLANGTFLYQSPRVCSPTSEPHLCYYDTNESTYEGSPWLYTFYAPHDMATLARLLGGRAALAARLEYYHGSGLAYLGNEQAFLTVFQFHHAARPGLSAKWARAYVPAQFNGTMAGIPGNDDGAMGAFAAFVMMGFFPVAGMDVYLLTAPFFREVRLRARRPGREAVIRKVAARGEDPMAEGMMYVQSVKLNGRTWTKSWITHDFFAEGGLLEVKVGRGESAWGTNEEDLPPSWGSDRLATPLQTLLTASLATMSSSRNLQRTTRSIARWRPLPTISTRPCLSSTTRTTAAAAVTPRTLAAAAAAALPSIRAFTTSRPRLSHDDESFDPASIERESDQVDVCIIGGGPAGLSAAIRLKQLANEAGNEDFRVLLLEKAGEIGAHILSGAVIQPTSIDELLPDWLSEDNPDRFEHATPAGKDRMRYLTKTLSIPLPTPPQMNNHGNYIVSLNQFTKWLGERAEELGVEVYPGFAASEVLYHPDGSVKGVATNDLGIARNGKPKDSFERGMEFHARVTLFGEGCHGSLSKAVIKKFDLRRDSQHQTYALGLKEVWEVSPDKFRKGDITHSLGYPLDKDTYGGGWMYHFGDNLVSVGLVVALDYQNPWLSPYGEFQKYKQHPLYRSVLEGGKCISYGARVLSEGGFQSIPKCAFPGGALIGDSAGFVNLPKIKGTHNAMKSGMLAAEAAWTALADAPPAAEDASAVFLYDYEDKLRASPIWAELKEVRNFRPSFHTPLGLYGGLAYCGLEAYLFKGRVPWTLKHGSPDHASTGAADASRKIEYAKPDGDISFDILTSVSRTGTNHEEDQPVHLQVKDWEKHAAETWPKYKGLENRFCPAGVYEYVEDDTKELGVRFQINSQNCIHCKTCDIKAPHQDINWQVPQGGEGPKYYMT</sequence>
<dbReference type="InterPro" id="IPR014718">
    <property type="entry name" value="GH-type_carb-bd"/>
</dbReference>
<dbReference type="Gene3D" id="3.30.2080.10">
    <property type="entry name" value="GH92 mannosidase domain"/>
    <property type="match status" value="1"/>
</dbReference>
<comment type="cofactor">
    <cofactor evidence="2">
        <name>FAD</name>
        <dbReference type="ChEBI" id="CHEBI:57692"/>
    </cofactor>
</comment>
<dbReference type="InterPro" id="IPR049398">
    <property type="entry name" value="ETF-QO/FixC_UQ-bd"/>
</dbReference>
<keyword evidence="18" id="KW-0496">Mitochondrion</keyword>
<evidence type="ECO:0000256" key="4">
    <source>
        <dbReference type="ARBA" id="ARBA00004273"/>
    </source>
</evidence>
<evidence type="ECO:0000256" key="11">
    <source>
        <dbReference type="ARBA" id="ARBA00022827"/>
    </source>
</evidence>
<dbReference type="PROSITE" id="PS51379">
    <property type="entry name" value="4FE4S_FER_2"/>
    <property type="match status" value="1"/>
</dbReference>
<dbReference type="GO" id="GO:0005975">
    <property type="term" value="P:carbohydrate metabolic process"/>
    <property type="evidence" value="ECO:0007669"/>
    <property type="project" value="InterPro"/>
</dbReference>
<dbReference type="SUPFAM" id="SSF48208">
    <property type="entry name" value="Six-hairpin glycosidases"/>
    <property type="match status" value="1"/>
</dbReference>
<keyword evidence="13" id="KW-0249">Electron transport</keyword>
<dbReference type="InterPro" id="IPR007859">
    <property type="entry name" value="ETF-QO/FixX_C"/>
</dbReference>
<dbReference type="EC" id="1.5.5.1" evidence="6"/>
<dbReference type="PANTHER" id="PTHR10617:SF107">
    <property type="entry name" value="ELECTRON TRANSFER FLAVOPROTEIN-UBIQUINONE OXIDOREDUCTASE, MITOCHONDRIAL"/>
    <property type="match status" value="1"/>
</dbReference>
<dbReference type="Gene3D" id="1.20.1050.60">
    <property type="entry name" value="alpha-1,2-mannosidase"/>
    <property type="match status" value="1"/>
</dbReference>
<keyword evidence="15" id="KW-0408">Iron</keyword>
<evidence type="ECO:0000256" key="5">
    <source>
        <dbReference type="ARBA" id="ARBA00006796"/>
    </source>
</evidence>
<evidence type="ECO:0000256" key="6">
    <source>
        <dbReference type="ARBA" id="ARBA00012696"/>
    </source>
</evidence>
<dbReference type="Gene3D" id="3.50.50.60">
    <property type="entry name" value="FAD/NAD(P)-binding domain"/>
    <property type="match status" value="1"/>
</dbReference>
<keyword evidence="11" id="KW-0274">FAD</keyword>
<dbReference type="EMBL" id="RSDZ01000056">
    <property type="protein sequence ID" value="RXG45831.1"/>
    <property type="molecule type" value="Genomic_DNA"/>
</dbReference>
<evidence type="ECO:0000256" key="10">
    <source>
        <dbReference type="ARBA" id="ARBA00022792"/>
    </source>
</evidence>
<feature type="domain" description="4Fe-4S ferredoxin-type" evidence="23">
    <location>
        <begin position="1429"/>
        <end position="1458"/>
    </location>
</feature>
<dbReference type="Pfam" id="PF13450">
    <property type="entry name" value="NAD_binding_8"/>
    <property type="match status" value="1"/>
</dbReference>
<evidence type="ECO:0000313" key="25">
    <source>
        <dbReference type="Proteomes" id="UP000288725"/>
    </source>
</evidence>
<evidence type="ECO:0000313" key="24">
    <source>
        <dbReference type="EMBL" id="RXG45831.1"/>
    </source>
</evidence>
<comment type="function">
    <text evidence="3">Accepts electrons from ETF and reduces ubiquinone.</text>
</comment>
<comment type="caution">
    <text evidence="24">The sequence shown here is derived from an EMBL/GenBank/DDBJ whole genome shotgun (WGS) entry which is preliminary data.</text>
</comment>
<keyword evidence="12" id="KW-0809">Transit peptide</keyword>
<keyword evidence="9" id="KW-0479">Metal-binding</keyword>
<name>A0A444RXD9_VERDA</name>
<keyword evidence="19" id="KW-0472">Membrane</keyword>
<dbReference type="GO" id="GO:0046872">
    <property type="term" value="F:metal ion binding"/>
    <property type="evidence" value="ECO:0007669"/>
    <property type="project" value="UniProtKB-KW"/>
</dbReference>
<dbReference type="GO" id="GO:0030246">
    <property type="term" value="F:carbohydrate binding"/>
    <property type="evidence" value="ECO:0007669"/>
    <property type="project" value="InterPro"/>
</dbReference>
<dbReference type="InterPro" id="IPR017896">
    <property type="entry name" value="4Fe4S_Fe-S-bd"/>
</dbReference>
<dbReference type="GO" id="GO:0004174">
    <property type="term" value="F:electron-transferring-flavoprotein dehydrogenase activity"/>
    <property type="evidence" value="ECO:0007669"/>
    <property type="project" value="UniProtKB-EC"/>
</dbReference>
<protein>
    <recommendedName>
        <fullName evidence="22">Probable electron transfer flavoprotein-ubiquinone oxidoreductase, mitochondrial</fullName>
        <ecNumber evidence="6">1.5.5.1</ecNumber>
    </recommendedName>
    <alternativeName>
        <fullName evidence="20">Electron-transferring-flavoprotein dehydrogenase</fullName>
    </alternativeName>
</protein>
<keyword evidence="10" id="KW-0999">Mitochondrion inner membrane</keyword>
<evidence type="ECO:0000256" key="3">
    <source>
        <dbReference type="ARBA" id="ARBA00002819"/>
    </source>
</evidence>
<dbReference type="Pfam" id="PF17678">
    <property type="entry name" value="Glyco_hydro_92N"/>
    <property type="match status" value="1"/>
</dbReference>
<evidence type="ECO:0000256" key="9">
    <source>
        <dbReference type="ARBA" id="ARBA00022723"/>
    </source>
</evidence>
<keyword evidence="17" id="KW-0830">Ubiquinone</keyword>
<dbReference type="FunFam" id="3.30.70.20:FF:000015">
    <property type="entry name" value="Electron transfer flavoprotein-ubiquinone oxidoreductase"/>
    <property type="match status" value="1"/>
</dbReference>
<dbReference type="Pfam" id="PF07971">
    <property type="entry name" value="Glyco_hydro_92"/>
    <property type="match status" value="1"/>
</dbReference>
<proteinExistence type="inferred from homology"/>
<evidence type="ECO:0000256" key="12">
    <source>
        <dbReference type="ARBA" id="ARBA00022946"/>
    </source>
</evidence>
<keyword evidence="16" id="KW-0411">Iron-sulfur</keyword>
<dbReference type="SUPFAM" id="SSF54373">
    <property type="entry name" value="FAD-linked reductases, C-terminal domain"/>
    <property type="match status" value="1"/>
</dbReference>
<dbReference type="FunFam" id="1.20.1050.60:FF:000002">
    <property type="entry name" value="Glycosyl hydrolase family 92"/>
    <property type="match status" value="1"/>
</dbReference>
<dbReference type="InterPro" id="IPR041371">
    <property type="entry name" value="GH92_N"/>
</dbReference>
<evidence type="ECO:0000256" key="7">
    <source>
        <dbReference type="ARBA" id="ARBA00022448"/>
    </source>
</evidence>
<keyword evidence="8" id="KW-0285">Flavoprotein</keyword>
<dbReference type="Gene3D" id="3.30.9.90">
    <property type="match status" value="1"/>
</dbReference>
<evidence type="ECO:0000256" key="1">
    <source>
        <dbReference type="ARBA" id="ARBA00001966"/>
    </source>
</evidence>
<dbReference type="GO" id="GO:0005743">
    <property type="term" value="C:mitochondrial inner membrane"/>
    <property type="evidence" value="ECO:0007669"/>
    <property type="project" value="UniProtKB-SubCell"/>
</dbReference>
<dbReference type="InterPro" id="IPR036188">
    <property type="entry name" value="FAD/NAD-bd_sf"/>
</dbReference>
<comment type="catalytic activity">
    <reaction evidence="21">
        <text>a ubiquinone + reduced [electron-transfer flavoprotein] = a ubiquinol + oxidized [electron-transfer flavoprotein] + H(+)</text>
        <dbReference type="Rhea" id="RHEA:24052"/>
        <dbReference type="Rhea" id="RHEA-COMP:9565"/>
        <dbReference type="Rhea" id="RHEA-COMP:9566"/>
        <dbReference type="Rhea" id="RHEA-COMP:10685"/>
        <dbReference type="Rhea" id="RHEA-COMP:10686"/>
        <dbReference type="ChEBI" id="CHEBI:15378"/>
        <dbReference type="ChEBI" id="CHEBI:16389"/>
        <dbReference type="ChEBI" id="CHEBI:17976"/>
        <dbReference type="ChEBI" id="CHEBI:57692"/>
        <dbReference type="ChEBI" id="CHEBI:58307"/>
        <dbReference type="EC" id="1.5.5.1"/>
    </reaction>
</comment>
<reference evidence="24 25" key="1">
    <citation type="submission" date="2018-12" db="EMBL/GenBank/DDBJ databases">
        <title>Genome of Verticillium dahliae isolate Getta Getta.</title>
        <authorList>
            <person name="Gardiner D.M."/>
        </authorList>
    </citation>
    <scope>NUCLEOTIDE SEQUENCE [LARGE SCALE GENOMIC DNA]</scope>
    <source>
        <strain evidence="24 25">Getta Getta</strain>
    </source>
</reference>
<evidence type="ECO:0000256" key="17">
    <source>
        <dbReference type="ARBA" id="ARBA00023075"/>
    </source>
</evidence>
<evidence type="ECO:0000256" key="14">
    <source>
        <dbReference type="ARBA" id="ARBA00023002"/>
    </source>
</evidence>
<comment type="subcellular location">
    <subcellularLocation>
        <location evidence="4">Mitochondrion inner membrane</location>
    </subcellularLocation>
</comment>
<organism evidence="24 25">
    <name type="scientific">Verticillium dahliae</name>
    <name type="common">Verticillium wilt</name>
    <dbReference type="NCBI Taxonomy" id="27337"/>
    <lineage>
        <taxon>Eukaryota</taxon>
        <taxon>Fungi</taxon>
        <taxon>Dikarya</taxon>
        <taxon>Ascomycota</taxon>
        <taxon>Pezizomycotina</taxon>
        <taxon>Sordariomycetes</taxon>
        <taxon>Hypocreomycetidae</taxon>
        <taxon>Glomerellales</taxon>
        <taxon>Plectosphaerellaceae</taxon>
        <taxon>Verticillium</taxon>
    </lineage>
</organism>
<evidence type="ECO:0000256" key="16">
    <source>
        <dbReference type="ARBA" id="ARBA00023014"/>
    </source>
</evidence>
<dbReference type="InterPro" id="IPR012939">
    <property type="entry name" value="Glyco_hydro_92"/>
</dbReference>
<dbReference type="InterPro" id="IPR040156">
    <property type="entry name" value="ETF-QO"/>
</dbReference>
<keyword evidence="14" id="KW-0560">Oxidoreductase</keyword>
<dbReference type="SUPFAM" id="SSF54862">
    <property type="entry name" value="4Fe-4S ferredoxins"/>
    <property type="match status" value="1"/>
</dbReference>
<dbReference type="Gene3D" id="3.30.70.20">
    <property type="match status" value="1"/>
</dbReference>
<keyword evidence="7" id="KW-0813">Transport</keyword>
<evidence type="ECO:0000256" key="13">
    <source>
        <dbReference type="ARBA" id="ARBA00022982"/>
    </source>
</evidence>
<dbReference type="Gene3D" id="1.20.1610.10">
    <property type="entry name" value="alpha-1,2-mannosidases domains"/>
    <property type="match status" value="1"/>
</dbReference>